<dbReference type="CDD" id="cd00462">
    <property type="entry name" value="PTH"/>
    <property type="match status" value="1"/>
</dbReference>
<feature type="site" description="Stabilizes the basic form of H active site to accept a proton" evidence="7">
    <location>
        <position position="91"/>
    </location>
</feature>
<feature type="site" description="Discriminates between blocked and unblocked aminoacyl-tRNA" evidence="7">
    <location>
        <position position="9"/>
    </location>
</feature>
<name>A0ABR7T068_HELCL</name>
<comment type="caution">
    <text evidence="10">The sequence shown here is derived from an EMBL/GenBank/DDBJ whole genome shotgun (WGS) entry which is preliminary data.</text>
</comment>
<dbReference type="GO" id="GO:0004045">
    <property type="term" value="F:peptidyl-tRNA hydrolase activity"/>
    <property type="evidence" value="ECO:0007669"/>
    <property type="project" value="UniProtKB-EC"/>
</dbReference>
<keyword evidence="2 7" id="KW-0820">tRNA-binding</keyword>
<keyword evidence="11" id="KW-1185">Reference proteome</keyword>
<dbReference type="InterPro" id="IPR036416">
    <property type="entry name" value="Pept_tRNA_hydro_sf"/>
</dbReference>
<evidence type="ECO:0000256" key="6">
    <source>
        <dbReference type="ARBA" id="ARBA00050038"/>
    </source>
</evidence>
<comment type="subunit">
    <text evidence="7">Monomer.</text>
</comment>
<evidence type="ECO:0000256" key="8">
    <source>
        <dbReference type="RuleBase" id="RU000673"/>
    </source>
</evidence>
<dbReference type="Proteomes" id="UP000617402">
    <property type="component" value="Unassembled WGS sequence"/>
</dbReference>
<evidence type="ECO:0000256" key="9">
    <source>
        <dbReference type="RuleBase" id="RU004320"/>
    </source>
</evidence>
<dbReference type="HAMAP" id="MF_00083">
    <property type="entry name" value="Pept_tRNA_hydro_bact"/>
    <property type="match status" value="1"/>
</dbReference>
<evidence type="ECO:0000256" key="5">
    <source>
        <dbReference type="ARBA" id="ARBA00038063"/>
    </source>
</evidence>
<dbReference type="EC" id="3.1.1.29" evidence="1 7"/>
<keyword evidence="4 7" id="KW-0694">RNA-binding</keyword>
<evidence type="ECO:0000313" key="10">
    <source>
        <dbReference type="EMBL" id="MBC9784187.1"/>
    </source>
</evidence>
<feature type="binding site" evidence="7">
    <location>
        <position position="64"/>
    </location>
    <ligand>
        <name>tRNA</name>
        <dbReference type="ChEBI" id="CHEBI:17843"/>
    </ligand>
</feature>
<accession>A0ABR7T068</accession>
<dbReference type="InterPro" id="IPR018171">
    <property type="entry name" value="Pept_tRNA_hydro_CS"/>
</dbReference>
<feature type="binding site" evidence="7">
    <location>
        <position position="14"/>
    </location>
    <ligand>
        <name>tRNA</name>
        <dbReference type="ChEBI" id="CHEBI:17843"/>
    </ligand>
</feature>
<gene>
    <name evidence="7" type="primary">pth</name>
    <name evidence="10" type="ORF">H1S01_06635</name>
</gene>
<comment type="similarity">
    <text evidence="5 7 9">Belongs to the PTH family.</text>
</comment>
<proteinExistence type="inferred from homology"/>
<keyword evidence="7" id="KW-0963">Cytoplasm</keyword>
<feature type="binding site" evidence="7">
    <location>
        <position position="66"/>
    </location>
    <ligand>
        <name>tRNA</name>
        <dbReference type="ChEBI" id="CHEBI:17843"/>
    </ligand>
</feature>
<organism evidence="10 11">
    <name type="scientific">Heliobacterium chlorum</name>
    <dbReference type="NCBI Taxonomy" id="2698"/>
    <lineage>
        <taxon>Bacteria</taxon>
        <taxon>Bacillati</taxon>
        <taxon>Bacillota</taxon>
        <taxon>Clostridia</taxon>
        <taxon>Eubacteriales</taxon>
        <taxon>Heliobacteriaceae</taxon>
        <taxon>Heliobacterium</taxon>
    </lineage>
</organism>
<dbReference type="NCBIfam" id="TIGR00447">
    <property type="entry name" value="pth"/>
    <property type="match status" value="1"/>
</dbReference>
<comment type="function">
    <text evidence="7">Hydrolyzes ribosome-free peptidyl-tRNAs (with 1 or more amino acids incorporated), which drop off the ribosome during protein synthesis, or as a result of ribosome stalling.</text>
</comment>
<dbReference type="PANTHER" id="PTHR17224:SF1">
    <property type="entry name" value="PEPTIDYL-TRNA HYDROLASE"/>
    <property type="match status" value="1"/>
</dbReference>
<dbReference type="Gene3D" id="3.40.50.1470">
    <property type="entry name" value="Peptidyl-tRNA hydrolase"/>
    <property type="match status" value="1"/>
</dbReference>
<comment type="subcellular location">
    <subcellularLocation>
        <location evidence="7">Cytoplasm</location>
    </subcellularLocation>
</comment>
<evidence type="ECO:0000256" key="4">
    <source>
        <dbReference type="ARBA" id="ARBA00022884"/>
    </source>
</evidence>
<dbReference type="Pfam" id="PF01195">
    <property type="entry name" value="Pept_tRNA_hydro"/>
    <property type="match status" value="1"/>
</dbReference>
<feature type="active site" description="Proton acceptor" evidence="7">
    <location>
        <position position="19"/>
    </location>
</feature>
<evidence type="ECO:0000256" key="3">
    <source>
        <dbReference type="ARBA" id="ARBA00022801"/>
    </source>
</evidence>
<dbReference type="EMBL" id="JACVHF010000004">
    <property type="protein sequence ID" value="MBC9784187.1"/>
    <property type="molecule type" value="Genomic_DNA"/>
</dbReference>
<dbReference type="PROSITE" id="PS01195">
    <property type="entry name" value="PEPT_TRNA_HYDROL_1"/>
    <property type="match status" value="1"/>
</dbReference>
<evidence type="ECO:0000256" key="7">
    <source>
        <dbReference type="HAMAP-Rule" id="MF_00083"/>
    </source>
</evidence>
<keyword evidence="3 7" id="KW-0378">Hydrolase</keyword>
<dbReference type="InterPro" id="IPR001328">
    <property type="entry name" value="Pept_tRNA_hydro"/>
</dbReference>
<evidence type="ECO:0000313" key="11">
    <source>
        <dbReference type="Proteomes" id="UP000617402"/>
    </source>
</evidence>
<comment type="function">
    <text evidence="7">Catalyzes the release of premature peptidyl moieties from peptidyl-tRNA molecules trapped in stalled 50S ribosomal subunits, and thus maintains levels of free tRNAs and 50S ribosomes.</text>
</comment>
<reference evidence="10 11" key="1">
    <citation type="submission" date="2020-07" db="EMBL/GenBank/DDBJ databases">
        <title>Draft whole-genome sequence of Heliobacterium chlorum DSM 3682, type strain.</title>
        <authorList>
            <person name="Kyndt J.A."/>
            <person name="Meyer T.E."/>
            <person name="Imhoff J.F."/>
        </authorList>
    </citation>
    <scope>NUCLEOTIDE SEQUENCE [LARGE SCALE GENOMIC DNA]</scope>
    <source>
        <strain evidence="10 11">DSM 3682</strain>
    </source>
</reference>
<evidence type="ECO:0000256" key="2">
    <source>
        <dbReference type="ARBA" id="ARBA00022555"/>
    </source>
</evidence>
<comment type="catalytic activity">
    <reaction evidence="7 8">
        <text>an N-acyl-L-alpha-aminoacyl-tRNA + H2O = an N-acyl-L-amino acid + a tRNA + H(+)</text>
        <dbReference type="Rhea" id="RHEA:54448"/>
        <dbReference type="Rhea" id="RHEA-COMP:10123"/>
        <dbReference type="Rhea" id="RHEA-COMP:13883"/>
        <dbReference type="ChEBI" id="CHEBI:15377"/>
        <dbReference type="ChEBI" id="CHEBI:15378"/>
        <dbReference type="ChEBI" id="CHEBI:59874"/>
        <dbReference type="ChEBI" id="CHEBI:78442"/>
        <dbReference type="ChEBI" id="CHEBI:138191"/>
        <dbReference type="EC" id="3.1.1.29"/>
    </reaction>
</comment>
<dbReference type="PROSITE" id="PS01196">
    <property type="entry name" value="PEPT_TRNA_HYDROL_2"/>
    <property type="match status" value="1"/>
</dbReference>
<dbReference type="PANTHER" id="PTHR17224">
    <property type="entry name" value="PEPTIDYL-TRNA HYDROLASE"/>
    <property type="match status" value="1"/>
</dbReference>
<dbReference type="SUPFAM" id="SSF53178">
    <property type="entry name" value="Peptidyl-tRNA hydrolase-like"/>
    <property type="match status" value="1"/>
</dbReference>
<evidence type="ECO:0000256" key="1">
    <source>
        <dbReference type="ARBA" id="ARBA00013260"/>
    </source>
</evidence>
<dbReference type="RefSeq" id="WP_188039304.1">
    <property type="nucleotide sequence ID" value="NZ_JACVHF010000004.1"/>
</dbReference>
<sequence length="190" mass="20871">MKAIVGLGNPGRDYEKTRHNIGFMVVDQLAERWGHDGFKAKFQGLFSEVRLGGQKVFLLKPQTYMNLSGQAAGAMAAFYKLAPEDILVVYDDLDLPPGKLRGRTKGSSGGHNGIKSLIACLGSENFPRLKLGIGRPVSRQPSASYVLESFRSEEQVHIEKAIDTACDAVELWLEQGMIEVMNRFNGGEKA</sequence>
<protein>
    <recommendedName>
        <fullName evidence="6 7">Peptidyl-tRNA hydrolase</fullName>
        <shortName evidence="7">Pth</shortName>
        <ecNumber evidence="1 7">3.1.1.29</ecNumber>
    </recommendedName>
</protein>
<feature type="binding site" evidence="7">
    <location>
        <position position="112"/>
    </location>
    <ligand>
        <name>tRNA</name>
        <dbReference type="ChEBI" id="CHEBI:17843"/>
    </ligand>
</feature>